<evidence type="ECO:0000256" key="2">
    <source>
        <dbReference type="ARBA" id="ARBA00007606"/>
    </source>
</evidence>
<dbReference type="PANTHER" id="PTHR24286:SF271">
    <property type="entry name" value="CYTOCHROME P450"/>
    <property type="match status" value="1"/>
</dbReference>
<keyword evidence="15" id="KW-1185">Reference proteome</keyword>
<evidence type="ECO:0000256" key="1">
    <source>
        <dbReference type="ARBA" id="ARBA00004167"/>
    </source>
</evidence>
<comment type="similarity">
    <text evidence="3">In the N-terminal section; belongs to the leguminous lectin family.</text>
</comment>
<dbReference type="PROSITE" id="PS00307">
    <property type="entry name" value="LECTIN_LEGUME_BETA"/>
    <property type="match status" value="1"/>
</dbReference>
<dbReference type="SUPFAM" id="SSF48264">
    <property type="entry name" value="Cytochrome P450"/>
    <property type="match status" value="1"/>
</dbReference>
<gene>
    <name evidence="14" type="ORF">L484_017543</name>
</gene>
<sequence length="400" mass="44169">MKIANEKASGELLNWEDIQKMRYSWNVVCEVLRLSPPSPGAFRVAITDFMYEGFFIPKGFKLHWNVFATHRNPEFFPEPEKFEPSRFEGNGPVPFSYVPFGGGPRMCPGNEYARVKILLVFIHNVVKNFKWEKVFPDEKLIRDPTLAPERGLPIRLYPAGCLTQPLSVGRASHAKPVPLLDANPGRITDFTTHFSFTISSTNKTGGDGISFFNISPFNSDIPRDSSGGHLGPFIPEHTKHSSSTTNPVVAVEFDSFRNTWDPSSDHMGININSIVSETTCPLYSSINDGRVAKASVLLPWSVRYNIALGLASAILYLHDEWEECVIRRDIKASDVMLDSDFNAKHGDFGLARFADHKLGLPTTVLAGTMGSISCASSGATESFSTTDSSTFAGPSKPQLK</sequence>
<dbReference type="Pfam" id="PF00067">
    <property type="entry name" value="p450"/>
    <property type="match status" value="1"/>
</dbReference>
<keyword evidence="10 11" id="KW-0408">Iron</keyword>
<dbReference type="GO" id="GO:0016705">
    <property type="term" value="F:oxidoreductase activity, acting on paired donors, with incorporation or reduction of molecular oxygen"/>
    <property type="evidence" value="ECO:0007669"/>
    <property type="project" value="InterPro"/>
</dbReference>
<keyword evidence="11" id="KW-0349">Heme</keyword>
<evidence type="ECO:0000313" key="15">
    <source>
        <dbReference type="Proteomes" id="UP000030645"/>
    </source>
</evidence>
<evidence type="ECO:0000259" key="13">
    <source>
        <dbReference type="PROSITE" id="PS50011"/>
    </source>
</evidence>
<evidence type="ECO:0000256" key="12">
    <source>
        <dbReference type="SAM" id="MobiDB-lite"/>
    </source>
</evidence>
<keyword evidence="11" id="KW-0503">Monooxygenase</keyword>
<keyword evidence="8" id="KW-0430">Lectin</keyword>
<dbReference type="Gene3D" id="2.60.40.4220">
    <property type="match status" value="1"/>
</dbReference>
<dbReference type="GO" id="GO:0005506">
    <property type="term" value="F:iron ion binding"/>
    <property type="evidence" value="ECO:0007669"/>
    <property type="project" value="InterPro"/>
</dbReference>
<keyword evidence="6" id="KW-0812">Transmembrane</keyword>
<dbReference type="Gene3D" id="1.10.510.10">
    <property type="entry name" value="Transferase(Phosphotransferase) domain 1"/>
    <property type="match status" value="1"/>
</dbReference>
<keyword evidence="11" id="KW-0560">Oxidoreductase</keyword>
<dbReference type="InterPro" id="IPR001220">
    <property type="entry name" value="Legume_lectin_dom"/>
</dbReference>
<keyword evidence="9" id="KW-0472">Membrane</keyword>
<feature type="compositionally biased region" description="Low complexity" evidence="12">
    <location>
        <begin position="380"/>
        <end position="391"/>
    </location>
</feature>
<keyword evidence="7 11" id="KW-0479">Metal-binding</keyword>
<dbReference type="eggNOG" id="KOG0157">
    <property type="taxonomic scope" value="Eukaryota"/>
</dbReference>
<dbReference type="EMBL" id="KE344155">
    <property type="protein sequence ID" value="EXB54105.1"/>
    <property type="molecule type" value="Genomic_DNA"/>
</dbReference>
<evidence type="ECO:0000256" key="5">
    <source>
        <dbReference type="ARBA" id="ARBA00010617"/>
    </source>
</evidence>
<dbReference type="InterPro" id="IPR000719">
    <property type="entry name" value="Prot_kinase_dom"/>
</dbReference>
<dbReference type="GO" id="GO:0016020">
    <property type="term" value="C:membrane"/>
    <property type="evidence" value="ECO:0007669"/>
    <property type="project" value="UniProtKB-SubCell"/>
</dbReference>
<evidence type="ECO:0000256" key="8">
    <source>
        <dbReference type="ARBA" id="ARBA00022734"/>
    </source>
</evidence>
<comment type="similarity">
    <text evidence="2">Belongs to the leguminous lectin family.</text>
</comment>
<evidence type="ECO:0000256" key="6">
    <source>
        <dbReference type="ARBA" id="ARBA00022692"/>
    </source>
</evidence>
<dbReference type="InterPro" id="IPR011009">
    <property type="entry name" value="Kinase-like_dom_sf"/>
</dbReference>
<dbReference type="PRINTS" id="PR00359">
    <property type="entry name" value="BP450"/>
</dbReference>
<comment type="similarity">
    <text evidence="4">In the C-terminal section; belongs to the protein kinase superfamily. Ser/Thr protein kinase family.</text>
</comment>
<dbReference type="Gene3D" id="2.60.120.200">
    <property type="match status" value="1"/>
</dbReference>
<comment type="subcellular location">
    <subcellularLocation>
        <location evidence="1">Membrane</location>
        <topology evidence="1">Single-pass membrane protein</topology>
    </subcellularLocation>
</comment>
<dbReference type="InterPro" id="IPR053761">
    <property type="entry name" value="Leguminous_Lectin_Domain_sf"/>
</dbReference>
<feature type="domain" description="Protein kinase" evidence="13">
    <location>
        <begin position="82"/>
        <end position="400"/>
    </location>
</feature>
<dbReference type="PANTHER" id="PTHR24286">
    <property type="entry name" value="CYTOCHROME P450 26"/>
    <property type="match status" value="1"/>
</dbReference>
<dbReference type="GO" id="GO:0004672">
    <property type="term" value="F:protein kinase activity"/>
    <property type="evidence" value="ECO:0007669"/>
    <property type="project" value="InterPro"/>
</dbReference>
<evidence type="ECO:0000256" key="4">
    <source>
        <dbReference type="ARBA" id="ARBA00010217"/>
    </source>
</evidence>
<dbReference type="Pfam" id="PF00139">
    <property type="entry name" value="Lectin_legB"/>
    <property type="match status" value="1"/>
</dbReference>
<keyword evidence="9" id="KW-1133">Transmembrane helix</keyword>
<dbReference type="SUPFAM" id="SSF49899">
    <property type="entry name" value="Concanavalin A-like lectins/glucanases"/>
    <property type="match status" value="1"/>
</dbReference>
<evidence type="ECO:0000256" key="11">
    <source>
        <dbReference type="RuleBase" id="RU000461"/>
    </source>
</evidence>
<dbReference type="SUPFAM" id="SSF56112">
    <property type="entry name" value="Protein kinase-like (PK-like)"/>
    <property type="match status" value="1"/>
</dbReference>
<dbReference type="InterPro" id="IPR019825">
    <property type="entry name" value="Lectin_legB_Mn/Ca_BS"/>
</dbReference>
<proteinExistence type="inferred from homology"/>
<dbReference type="GO" id="GO:0004497">
    <property type="term" value="F:monooxygenase activity"/>
    <property type="evidence" value="ECO:0007669"/>
    <property type="project" value="UniProtKB-KW"/>
</dbReference>
<dbReference type="AlphaFoldDB" id="W9R1M6"/>
<dbReference type="InterPro" id="IPR036396">
    <property type="entry name" value="Cyt_P450_sf"/>
</dbReference>
<dbReference type="GO" id="GO:0005524">
    <property type="term" value="F:ATP binding"/>
    <property type="evidence" value="ECO:0007669"/>
    <property type="project" value="InterPro"/>
</dbReference>
<evidence type="ECO:0000256" key="10">
    <source>
        <dbReference type="ARBA" id="ARBA00023004"/>
    </source>
</evidence>
<organism evidence="14 15">
    <name type="scientific">Morus notabilis</name>
    <dbReference type="NCBI Taxonomy" id="981085"/>
    <lineage>
        <taxon>Eukaryota</taxon>
        <taxon>Viridiplantae</taxon>
        <taxon>Streptophyta</taxon>
        <taxon>Embryophyta</taxon>
        <taxon>Tracheophyta</taxon>
        <taxon>Spermatophyta</taxon>
        <taxon>Magnoliopsida</taxon>
        <taxon>eudicotyledons</taxon>
        <taxon>Gunneridae</taxon>
        <taxon>Pentapetalae</taxon>
        <taxon>rosids</taxon>
        <taxon>fabids</taxon>
        <taxon>Rosales</taxon>
        <taxon>Moraceae</taxon>
        <taxon>Moreae</taxon>
        <taxon>Morus</taxon>
    </lineage>
</organism>
<evidence type="ECO:0000256" key="7">
    <source>
        <dbReference type="ARBA" id="ARBA00022723"/>
    </source>
</evidence>
<dbReference type="GO" id="GO:0030246">
    <property type="term" value="F:carbohydrate binding"/>
    <property type="evidence" value="ECO:0007669"/>
    <property type="project" value="UniProtKB-KW"/>
</dbReference>
<name>W9R1M6_9ROSA</name>
<dbReference type="InterPro" id="IPR013320">
    <property type="entry name" value="ConA-like_dom_sf"/>
</dbReference>
<feature type="region of interest" description="Disordered" evidence="12">
    <location>
        <begin position="380"/>
        <end position="400"/>
    </location>
</feature>
<accession>W9R1M6</accession>
<dbReference type="STRING" id="981085.W9R1M6"/>
<dbReference type="Proteomes" id="UP000030645">
    <property type="component" value="Unassembled WGS sequence"/>
</dbReference>
<comment type="similarity">
    <text evidence="5 11">Belongs to the cytochrome P450 family.</text>
</comment>
<dbReference type="InterPro" id="IPR002397">
    <property type="entry name" value="Cyt_P450_B"/>
</dbReference>
<evidence type="ECO:0000313" key="14">
    <source>
        <dbReference type="EMBL" id="EXB54105.1"/>
    </source>
</evidence>
<dbReference type="InterPro" id="IPR017972">
    <property type="entry name" value="Cyt_P450_CS"/>
</dbReference>
<evidence type="ECO:0000256" key="9">
    <source>
        <dbReference type="ARBA" id="ARBA00022989"/>
    </source>
</evidence>
<dbReference type="PROSITE" id="PS00086">
    <property type="entry name" value="CYTOCHROME_P450"/>
    <property type="match status" value="1"/>
</dbReference>
<dbReference type="GO" id="GO:0016125">
    <property type="term" value="P:sterol metabolic process"/>
    <property type="evidence" value="ECO:0007669"/>
    <property type="project" value="TreeGrafter"/>
</dbReference>
<protein>
    <submittedName>
        <fullName evidence="14">Cytochrome P450</fullName>
    </submittedName>
</protein>
<dbReference type="GO" id="GO:0020037">
    <property type="term" value="F:heme binding"/>
    <property type="evidence" value="ECO:0007669"/>
    <property type="project" value="InterPro"/>
</dbReference>
<dbReference type="InterPro" id="IPR001128">
    <property type="entry name" value="Cyt_P450"/>
</dbReference>
<dbReference type="PROSITE" id="PS50011">
    <property type="entry name" value="PROTEIN_KINASE_DOM"/>
    <property type="match status" value="1"/>
</dbReference>
<reference evidence="15" key="1">
    <citation type="submission" date="2013-01" db="EMBL/GenBank/DDBJ databases">
        <title>Draft Genome Sequence of a Mulberry Tree, Morus notabilis C.K. Schneid.</title>
        <authorList>
            <person name="He N."/>
            <person name="Zhao S."/>
        </authorList>
    </citation>
    <scope>NUCLEOTIDE SEQUENCE</scope>
</reference>
<evidence type="ECO:0000256" key="3">
    <source>
        <dbReference type="ARBA" id="ARBA00008536"/>
    </source>
</evidence>
<dbReference type="Gene3D" id="1.10.630.10">
    <property type="entry name" value="Cytochrome P450"/>
    <property type="match status" value="1"/>
</dbReference>